<dbReference type="GO" id="GO:0046976">
    <property type="term" value="F:histone H3K27 methyltransferase activity"/>
    <property type="evidence" value="ECO:0007669"/>
    <property type="project" value="TreeGrafter"/>
</dbReference>
<organism evidence="4 5">
    <name type="scientific">Pycnoporus cinnabarinus</name>
    <name type="common">Cinnabar-red polypore</name>
    <name type="synonym">Trametes cinnabarina</name>
    <dbReference type="NCBI Taxonomy" id="5643"/>
    <lineage>
        <taxon>Eukaryota</taxon>
        <taxon>Fungi</taxon>
        <taxon>Dikarya</taxon>
        <taxon>Basidiomycota</taxon>
        <taxon>Agaricomycotina</taxon>
        <taxon>Agaricomycetes</taxon>
        <taxon>Polyporales</taxon>
        <taxon>Polyporaceae</taxon>
        <taxon>Trametes</taxon>
    </lineage>
</organism>
<dbReference type="SUPFAM" id="SSF82199">
    <property type="entry name" value="SET domain"/>
    <property type="match status" value="1"/>
</dbReference>
<dbReference type="GO" id="GO:0005634">
    <property type="term" value="C:nucleus"/>
    <property type="evidence" value="ECO:0007669"/>
    <property type="project" value="TreeGrafter"/>
</dbReference>
<dbReference type="OrthoDB" id="6141102at2759"/>
<name>A0A060SCP1_PYCCI</name>
<dbReference type="Gene3D" id="2.170.270.10">
    <property type="entry name" value="SET domain"/>
    <property type="match status" value="1"/>
</dbReference>
<keyword evidence="2" id="KW-0804">Transcription</keyword>
<dbReference type="OMA" id="YESCTPI"/>
<evidence type="ECO:0000259" key="3">
    <source>
        <dbReference type="PROSITE" id="PS50280"/>
    </source>
</evidence>
<evidence type="ECO:0000313" key="4">
    <source>
        <dbReference type="EMBL" id="CDO71986.1"/>
    </source>
</evidence>
<dbReference type="GO" id="GO:0003682">
    <property type="term" value="F:chromatin binding"/>
    <property type="evidence" value="ECO:0007669"/>
    <property type="project" value="TreeGrafter"/>
</dbReference>
<dbReference type="STRING" id="5643.A0A060SCP1"/>
<evidence type="ECO:0000256" key="2">
    <source>
        <dbReference type="ARBA" id="ARBA00023163"/>
    </source>
</evidence>
<sequence length="520" mass="57235">MPADNCASAARGVARALKPAVLLELAQTSREYYAWEQEHSYNVLQSLAVTKPSRSREPLLTSVADGQSVAAPDSRSTEASDALTRYDAMQDRWAQFIVMPEAGLVATPIAPHAAYESCTPIDQNILHGDDSNFMPFVPLADDPSFDSEDHVMEYKRLAWQEPYRDSDTLEITLETSRRISQKLHLSPEELDAMEVLPLILSTSSAWGAIWTGKQNDAIDWPGSSRTVYPLVDVMPPLAGNLRLRLQDYLTLWCPTPDCTQAMCFSHSLDQAKLTLDSCRYKAEPFKLLFPADSCGDECILRPKSGCAHDVEWTGEELDDLRVIAHIGGTITSCDLARLCRKPCHEISLMCKKHRGFSGFTADTNAVTTQEHVVQTRSAPASSIRLAVLDCADVLGTAQEGGKGVDVRRAAATQFRNLVRAEIIGHVEGRSVRVGRQNGSATRRYVFGLNDVFSVDAANAGNPSRFINHAPSRKANVAACILLVNGHQRIGVFAKKRIAAGAELFMDYGPEYPLVERDEEK</sequence>
<dbReference type="AlphaFoldDB" id="A0A060SCP1"/>
<dbReference type="GO" id="GO:0031507">
    <property type="term" value="P:heterochromatin formation"/>
    <property type="evidence" value="ECO:0007669"/>
    <property type="project" value="TreeGrafter"/>
</dbReference>
<dbReference type="HOGENOM" id="CLU_029951_0_0_1"/>
<dbReference type="Pfam" id="PF00856">
    <property type="entry name" value="SET"/>
    <property type="match status" value="1"/>
</dbReference>
<dbReference type="PANTHER" id="PTHR45747">
    <property type="entry name" value="HISTONE-LYSINE N-METHYLTRANSFERASE E(Z)"/>
    <property type="match status" value="1"/>
</dbReference>
<gene>
    <name evidence="4" type="ORF">BN946_scf184943.g20</name>
</gene>
<protein>
    <recommendedName>
        <fullName evidence="3">SET domain-containing protein</fullName>
    </recommendedName>
</protein>
<accession>A0A060SCP1</accession>
<dbReference type="Proteomes" id="UP000029665">
    <property type="component" value="Unassembled WGS sequence"/>
</dbReference>
<evidence type="ECO:0000256" key="1">
    <source>
        <dbReference type="ARBA" id="ARBA00023015"/>
    </source>
</evidence>
<dbReference type="InterPro" id="IPR001214">
    <property type="entry name" value="SET_dom"/>
</dbReference>
<dbReference type="InterPro" id="IPR045318">
    <property type="entry name" value="EZH1/2-like"/>
</dbReference>
<keyword evidence="1" id="KW-0805">Transcription regulation</keyword>
<reference evidence="4" key="1">
    <citation type="submission" date="2014-01" db="EMBL/GenBank/DDBJ databases">
        <title>The genome of the white-rot fungus Pycnoporus cinnabarinus: a basidiomycete model with a versatile arsenal for lignocellulosic biomass breakdown.</title>
        <authorList>
            <person name="Levasseur A."/>
            <person name="Lomascolo A."/>
            <person name="Ruiz-Duenas F.J."/>
            <person name="Uzan E."/>
            <person name="Piumi F."/>
            <person name="Kues U."/>
            <person name="Ram A.F.J."/>
            <person name="Murat C."/>
            <person name="Haon M."/>
            <person name="Benoit I."/>
            <person name="Arfi Y."/>
            <person name="Chevret D."/>
            <person name="Drula E."/>
            <person name="Kwon M.J."/>
            <person name="Gouret P."/>
            <person name="Lesage-Meessen L."/>
            <person name="Lombard V."/>
            <person name="Mariette J."/>
            <person name="Noirot C."/>
            <person name="Park J."/>
            <person name="Patyshakuliyeva A."/>
            <person name="Wieneger R.A.B."/>
            <person name="Wosten H.A.B."/>
            <person name="Martin F."/>
            <person name="Coutinho P.M."/>
            <person name="de Vries R."/>
            <person name="Martinez A.T."/>
            <person name="Klopp C."/>
            <person name="Pontarotti P."/>
            <person name="Henrissat B."/>
            <person name="Record E."/>
        </authorList>
    </citation>
    <scope>NUCLEOTIDE SEQUENCE [LARGE SCALE GENOMIC DNA]</scope>
    <source>
        <strain evidence="4">BRFM137</strain>
    </source>
</reference>
<comment type="caution">
    <text evidence="4">The sequence shown here is derived from an EMBL/GenBank/DDBJ whole genome shotgun (WGS) entry which is preliminary data.</text>
</comment>
<proteinExistence type="predicted"/>
<keyword evidence="5" id="KW-1185">Reference proteome</keyword>
<dbReference type="EMBL" id="CCBP010000109">
    <property type="protein sequence ID" value="CDO71986.1"/>
    <property type="molecule type" value="Genomic_DNA"/>
</dbReference>
<evidence type="ECO:0000313" key="5">
    <source>
        <dbReference type="Proteomes" id="UP000029665"/>
    </source>
</evidence>
<feature type="domain" description="SET" evidence="3">
    <location>
        <begin position="381"/>
        <end position="508"/>
    </location>
</feature>
<dbReference type="SMART" id="SM00317">
    <property type="entry name" value="SET"/>
    <property type="match status" value="1"/>
</dbReference>
<dbReference type="PANTHER" id="PTHR45747:SF4">
    <property type="entry name" value="HISTONE-LYSINE N-METHYLTRANSFERASE E(Z)"/>
    <property type="match status" value="1"/>
</dbReference>
<dbReference type="InterPro" id="IPR046341">
    <property type="entry name" value="SET_dom_sf"/>
</dbReference>
<dbReference type="PROSITE" id="PS50280">
    <property type="entry name" value="SET"/>
    <property type="match status" value="1"/>
</dbReference>